<keyword evidence="9" id="KW-1185">Reference proteome</keyword>
<dbReference type="GO" id="GO:0022857">
    <property type="term" value="F:transmembrane transporter activity"/>
    <property type="evidence" value="ECO:0007669"/>
    <property type="project" value="InterPro"/>
</dbReference>
<keyword evidence="2 5" id="KW-0812">Transmembrane</keyword>
<evidence type="ECO:0000259" key="6">
    <source>
        <dbReference type="PROSITE" id="PS50850"/>
    </source>
</evidence>
<dbReference type="EMBL" id="NJAI01000001">
    <property type="protein sequence ID" value="PHM57736.1"/>
    <property type="molecule type" value="Genomic_DNA"/>
</dbReference>
<dbReference type="InterPro" id="IPR011701">
    <property type="entry name" value="MFS"/>
</dbReference>
<feature type="transmembrane region" description="Helical" evidence="5">
    <location>
        <begin position="326"/>
        <end position="346"/>
    </location>
</feature>
<dbReference type="CDD" id="cd17477">
    <property type="entry name" value="MFS_YcaD_like"/>
    <property type="match status" value="1"/>
</dbReference>
<evidence type="ECO:0000313" key="7">
    <source>
        <dbReference type="EMBL" id="AOM41777.1"/>
    </source>
</evidence>
<feature type="transmembrane region" description="Helical" evidence="5">
    <location>
        <begin position="270"/>
        <end position="287"/>
    </location>
</feature>
<evidence type="ECO:0000256" key="2">
    <source>
        <dbReference type="ARBA" id="ARBA00022692"/>
    </source>
</evidence>
<dbReference type="Proteomes" id="UP000094600">
    <property type="component" value="Chromosome"/>
</dbReference>
<gene>
    <name evidence="7" type="ORF">A9255_15145</name>
    <name evidence="8" type="ORF">Xhom_00734</name>
</gene>
<dbReference type="PANTHER" id="PTHR23521:SF3">
    <property type="entry name" value="MFS TRANSPORTER"/>
    <property type="match status" value="1"/>
</dbReference>
<dbReference type="GO" id="GO:0005886">
    <property type="term" value="C:plasma membrane"/>
    <property type="evidence" value="ECO:0007669"/>
    <property type="project" value="TreeGrafter"/>
</dbReference>
<feature type="transmembrane region" description="Helical" evidence="5">
    <location>
        <begin position="160"/>
        <end position="179"/>
    </location>
</feature>
<evidence type="ECO:0000256" key="5">
    <source>
        <dbReference type="SAM" id="Phobius"/>
    </source>
</evidence>
<dbReference type="RefSeq" id="WP_069317434.1">
    <property type="nucleotide sequence ID" value="NZ_CAWNQJ010000001.1"/>
</dbReference>
<dbReference type="Proteomes" id="UP000225433">
    <property type="component" value="Unassembled WGS sequence"/>
</dbReference>
<feature type="transmembrane region" description="Helical" evidence="5">
    <location>
        <begin position="133"/>
        <end position="154"/>
    </location>
</feature>
<accession>A0A2G0QEV4</accession>
<dbReference type="Pfam" id="PF07690">
    <property type="entry name" value="MFS_1"/>
    <property type="match status" value="1"/>
</dbReference>
<keyword evidence="4 5" id="KW-0472">Membrane</keyword>
<keyword evidence="3 5" id="KW-1133">Transmembrane helix</keyword>
<evidence type="ECO:0000313" key="8">
    <source>
        <dbReference type="EMBL" id="PHM57736.1"/>
    </source>
</evidence>
<dbReference type="PANTHER" id="PTHR23521">
    <property type="entry name" value="TRANSPORTER MFS SUPERFAMILY"/>
    <property type="match status" value="1"/>
</dbReference>
<dbReference type="AlphaFoldDB" id="A0A2G0QEV4"/>
<evidence type="ECO:0000313" key="10">
    <source>
        <dbReference type="Proteomes" id="UP000225433"/>
    </source>
</evidence>
<sequence length="387" mass="41662">MTASFNKSYMVSIILGASLVGLAMGYTLPMVSLKLAEQKHSSTLLGIMSALPAVGMLISSMVIPTLTRLYSLNKLFSFSLMLLTASTVFSAYFSQVYSLAIPRFLMGFACGVIVVIGESWVSGNTSDKYKGVLMGLYASAFTGCQLLGPLLISIFSITSLIPAMLLSILALFCVALIVINPSASISPQIKDEKNKFPVFPLIMSAPCLIIGVLCFSSFDAVTLSMFPLYGLSLGIPEQTAITLITLIFLGDAIFQVPIGWFADRTNLKRMHIICGVIFTLSLLALPFTVNSLFLWIDVIIMGAFGGGIYTLALVRAGKKYSGQMLIAINSLFGVIWGIGSLTGPLVTGVAMDIFNEKGFIITLSFVGLLFVVSHWFPKKPILDRKSG</sequence>
<comment type="subcellular location">
    <subcellularLocation>
        <location evidence="1">Membrane</location>
    </subcellularLocation>
</comment>
<dbReference type="KEGG" id="xho:A9255_15145"/>
<feature type="domain" description="Major facilitator superfamily (MFS) profile" evidence="6">
    <location>
        <begin position="1"/>
        <end position="381"/>
    </location>
</feature>
<feature type="transmembrane region" description="Helical" evidence="5">
    <location>
        <begin position="199"/>
        <end position="218"/>
    </location>
</feature>
<feature type="transmembrane region" description="Helical" evidence="5">
    <location>
        <begin position="100"/>
        <end position="121"/>
    </location>
</feature>
<dbReference type="InterPro" id="IPR020846">
    <property type="entry name" value="MFS_dom"/>
</dbReference>
<dbReference type="Gene3D" id="1.20.1250.20">
    <property type="entry name" value="MFS general substrate transporter like domains"/>
    <property type="match status" value="2"/>
</dbReference>
<evidence type="ECO:0000256" key="1">
    <source>
        <dbReference type="ARBA" id="ARBA00004370"/>
    </source>
</evidence>
<evidence type="ECO:0000313" key="9">
    <source>
        <dbReference type="Proteomes" id="UP000094600"/>
    </source>
</evidence>
<dbReference type="PROSITE" id="PS50850">
    <property type="entry name" value="MFS"/>
    <property type="match status" value="1"/>
</dbReference>
<organism evidence="8 10">
    <name type="scientific">Xenorhabdus hominickii</name>
    <dbReference type="NCBI Taxonomy" id="351679"/>
    <lineage>
        <taxon>Bacteria</taxon>
        <taxon>Pseudomonadati</taxon>
        <taxon>Pseudomonadota</taxon>
        <taxon>Gammaproteobacteria</taxon>
        <taxon>Enterobacterales</taxon>
        <taxon>Morganellaceae</taxon>
        <taxon>Xenorhabdus</taxon>
    </lineage>
</organism>
<evidence type="ECO:0000256" key="4">
    <source>
        <dbReference type="ARBA" id="ARBA00023136"/>
    </source>
</evidence>
<protein>
    <submittedName>
        <fullName evidence="8">Major facilitator transporter</fullName>
    </submittedName>
</protein>
<dbReference type="OrthoDB" id="9810614at2"/>
<dbReference type="EMBL" id="CP016176">
    <property type="protein sequence ID" value="AOM41777.1"/>
    <property type="molecule type" value="Genomic_DNA"/>
</dbReference>
<dbReference type="InterPro" id="IPR047200">
    <property type="entry name" value="MFS_YcaD-like"/>
</dbReference>
<dbReference type="InterPro" id="IPR005828">
    <property type="entry name" value="MFS_sugar_transport-like"/>
</dbReference>
<reference evidence="7 9" key="1">
    <citation type="submission" date="2016-06" db="EMBL/GenBank/DDBJ databases">
        <title>Bacterial characters and pathogenicity of Xenorhabdus hominickii from an entomopathogenic nematode, Steinernema monticolum.</title>
        <authorList>
            <person name="Park Y."/>
            <person name="Kim Y."/>
        </authorList>
    </citation>
    <scope>NUCLEOTIDE SEQUENCE [LARGE SCALE GENOMIC DNA]</scope>
    <source>
        <strain evidence="7 9">ANU1</strain>
    </source>
</reference>
<dbReference type="InterPro" id="IPR036259">
    <property type="entry name" value="MFS_trans_sf"/>
</dbReference>
<feature type="transmembrane region" description="Helical" evidence="5">
    <location>
        <begin position="75"/>
        <end position="94"/>
    </location>
</feature>
<dbReference type="SUPFAM" id="SSF103473">
    <property type="entry name" value="MFS general substrate transporter"/>
    <property type="match status" value="1"/>
</dbReference>
<reference evidence="8 10" key="2">
    <citation type="journal article" date="2017" name="Nat. Microbiol.">
        <title>Natural product diversity associated with the nematode symbionts Photorhabdus and Xenorhabdus.</title>
        <authorList>
            <person name="Tobias N.J."/>
            <person name="Wolff H."/>
            <person name="Djahanschiri B."/>
            <person name="Grundmann F."/>
            <person name="Kronenwerth M."/>
            <person name="Shi Y.M."/>
            <person name="Simonyi S."/>
            <person name="Grun P."/>
            <person name="Shapiro-Ilan D."/>
            <person name="Pidot S.J."/>
            <person name="Stinear T.P."/>
            <person name="Ebersberger I."/>
            <person name="Bode H.B."/>
        </authorList>
    </citation>
    <scope>NUCLEOTIDE SEQUENCE [LARGE SCALE GENOMIC DNA]</scope>
    <source>
        <strain evidence="8 10">DSM 17903</strain>
    </source>
</reference>
<feature type="transmembrane region" description="Helical" evidence="5">
    <location>
        <begin position="238"/>
        <end position="258"/>
    </location>
</feature>
<dbReference type="STRING" id="351679.A9255_15145"/>
<proteinExistence type="predicted"/>
<evidence type="ECO:0000256" key="3">
    <source>
        <dbReference type="ARBA" id="ARBA00022989"/>
    </source>
</evidence>
<feature type="transmembrane region" description="Helical" evidence="5">
    <location>
        <begin position="41"/>
        <end position="63"/>
    </location>
</feature>
<feature type="transmembrane region" description="Helical" evidence="5">
    <location>
        <begin position="293"/>
        <end position="314"/>
    </location>
</feature>
<name>A0A2G0QEV4_XENHO</name>
<dbReference type="Pfam" id="PF00083">
    <property type="entry name" value="Sugar_tr"/>
    <property type="match status" value="1"/>
</dbReference>
<feature type="transmembrane region" description="Helical" evidence="5">
    <location>
        <begin position="358"/>
        <end position="376"/>
    </location>
</feature>